<sequence>MKNLFTKFSLIAALCAIAVSSVSCDDDNKKNTPPPFSSELIGSYKPASVSRPTAADPEEMQEYYLTFDVTWTDPDNIPGIDLTEILGIPYQMPMNTVLSMVEAIGSGIVKGGLIGVELKNDGSFGAQYKDLIVEGTDVSAILGALLEPKFGEEVKSFPNAETSEILPEGAIGYYTKDSKLYFKIGRDFLKAAGGADLDVPALIDGLLTQYPSLGIVSADDYYAIPLKYVQENGVVKVYVDRAMMVPFLDVFSSLLGSLDSSVTMGIDAGKIIKDLKDNTTEMEIALRLQKI</sequence>
<dbReference type="RefSeq" id="WP_141427788.1">
    <property type="nucleotide sequence ID" value="NZ_AP019736.1"/>
</dbReference>
<dbReference type="Proteomes" id="UP000319374">
    <property type="component" value="Chromosome"/>
</dbReference>
<gene>
    <name evidence="3" type="ORF">A5CPEGH6_05620</name>
</gene>
<reference evidence="4" key="1">
    <citation type="submission" date="2019-06" db="EMBL/GenBank/DDBJ databases">
        <title>Alistipes onderdonkii subsp. vulgaris subsp. nov., Alistipes dispar sp. nov. and Alistipes communis sp. nov., isolated from human faeces, and creation of Alistipes onderdonkii subsp. onderdonkii subsp. nov.</title>
        <authorList>
            <person name="Sakamoto M."/>
            <person name="Ikeyama N."/>
            <person name="Ogata Y."/>
            <person name="Suda W."/>
            <person name="Iino T."/>
            <person name="Hattori M."/>
            <person name="Ohkuma M."/>
        </authorList>
    </citation>
    <scope>NUCLEOTIDE SEQUENCE [LARGE SCALE GENOMIC DNA]</scope>
    <source>
        <strain evidence="4">5CPEGH6</strain>
    </source>
</reference>
<organism evidence="3 4">
    <name type="scientific">Alistipes dispar</name>
    <dbReference type="NCBI Taxonomy" id="2585119"/>
    <lineage>
        <taxon>Bacteria</taxon>
        <taxon>Pseudomonadati</taxon>
        <taxon>Bacteroidota</taxon>
        <taxon>Bacteroidia</taxon>
        <taxon>Bacteroidales</taxon>
        <taxon>Rikenellaceae</taxon>
        <taxon>Alistipes</taxon>
    </lineage>
</organism>
<feature type="chain" id="PRO_5021233493" description="DUF4925 domain-containing protein" evidence="2">
    <location>
        <begin position="26"/>
        <end position="291"/>
    </location>
</feature>
<evidence type="ECO:0000256" key="1">
    <source>
        <dbReference type="SAM" id="MobiDB-lite"/>
    </source>
</evidence>
<evidence type="ECO:0000313" key="4">
    <source>
        <dbReference type="Proteomes" id="UP000319374"/>
    </source>
</evidence>
<dbReference type="GeneID" id="98672534"/>
<feature type="region of interest" description="Disordered" evidence="1">
    <location>
        <begin position="24"/>
        <end position="52"/>
    </location>
</feature>
<dbReference type="OrthoDB" id="1005196at2"/>
<dbReference type="EMBL" id="AP019736">
    <property type="protein sequence ID" value="BBL05924.1"/>
    <property type="molecule type" value="Genomic_DNA"/>
</dbReference>
<name>A0A4Y1WZI3_9BACT</name>
<proteinExistence type="predicted"/>
<evidence type="ECO:0008006" key="5">
    <source>
        <dbReference type="Google" id="ProtNLM"/>
    </source>
</evidence>
<evidence type="ECO:0000256" key="2">
    <source>
        <dbReference type="SAM" id="SignalP"/>
    </source>
</evidence>
<dbReference type="KEGG" id="ada:A5CPEGH6_05620"/>
<dbReference type="PROSITE" id="PS51257">
    <property type="entry name" value="PROKAR_LIPOPROTEIN"/>
    <property type="match status" value="1"/>
</dbReference>
<feature type="signal peptide" evidence="2">
    <location>
        <begin position="1"/>
        <end position="25"/>
    </location>
</feature>
<evidence type="ECO:0000313" key="3">
    <source>
        <dbReference type="EMBL" id="BBL05924.1"/>
    </source>
</evidence>
<keyword evidence="4" id="KW-1185">Reference proteome</keyword>
<accession>A0A4Y1WZI3</accession>
<dbReference type="AlphaFoldDB" id="A0A4Y1WZI3"/>
<keyword evidence="2" id="KW-0732">Signal</keyword>
<protein>
    <recommendedName>
        <fullName evidence="5">DUF4925 domain-containing protein</fullName>
    </recommendedName>
</protein>